<protein>
    <recommendedName>
        <fullName evidence="3">Glutaminyl-peptide cyclotransferase</fullName>
    </recommendedName>
</protein>
<organism evidence="1 2">
    <name type="scientific">Olivibacter ginsenosidimutans</name>
    <dbReference type="NCBI Taxonomy" id="1176537"/>
    <lineage>
        <taxon>Bacteria</taxon>
        <taxon>Pseudomonadati</taxon>
        <taxon>Bacteroidota</taxon>
        <taxon>Sphingobacteriia</taxon>
        <taxon>Sphingobacteriales</taxon>
        <taxon>Sphingobacteriaceae</taxon>
        <taxon>Olivibacter</taxon>
    </lineage>
</organism>
<dbReference type="Proteomes" id="UP001501411">
    <property type="component" value="Unassembled WGS sequence"/>
</dbReference>
<dbReference type="InterPro" id="IPR011042">
    <property type="entry name" value="6-blade_b-propeller_TolB-like"/>
</dbReference>
<dbReference type="Gene3D" id="2.120.10.30">
    <property type="entry name" value="TolB, C-terminal domain"/>
    <property type="match status" value="1"/>
</dbReference>
<keyword evidence="2" id="KW-1185">Reference proteome</keyword>
<evidence type="ECO:0008006" key="3">
    <source>
        <dbReference type="Google" id="ProtNLM"/>
    </source>
</evidence>
<evidence type="ECO:0000313" key="2">
    <source>
        <dbReference type="Proteomes" id="UP001501411"/>
    </source>
</evidence>
<accession>A0ABP9AW09</accession>
<proteinExistence type="predicted"/>
<sequence>MVLPIALGIINLLNAMKKVLLLFVMIVAGLATNAQHLGKSYRLKKVIPVLGRQGIAIDKEYYYVSDTEALYKYDKEGNMVMKNLQPFQHPEIVNHFGDIDIFNGEIYCGVEKFAYGRGQNIAVSVYDAKTLMWKRDFSWESGSGQVEVSGIAIDREKNRIWMSDWVDSRYVYGYSLETGTYYSKMQCRPVPYWCQGIFIADGKILFTADDGEATYKIADNIYMADIGQVPYTGLKDGEQFAVVDNKPVKTPGKIAAGALGGRLTLFREMSDFRRTGEIEGLSIDPVNDDLVVLNNRGTQILLGMSQGPLTEEGYTAEVHELYIYEKVK</sequence>
<gene>
    <name evidence="1" type="ORF">GCM10023231_12200</name>
</gene>
<comment type="caution">
    <text evidence="1">The sequence shown here is derived from an EMBL/GenBank/DDBJ whole genome shotgun (WGS) entry which is preliminary data.</text>
</comment>
<reference evidence="2" key="1">
    <citation type="journal article" date="2019" name="Int. J. Syst. Evol. Microbiol.">
        <title>The Global Catalogue of Microorganisms (GCM) 10K type strain sequencing project: providing services to taxonomists for standard genome sequencing and annotation.</title>
        <authorList>
            <consortium name="The Broad Institute Genomics Platform"/>
            <consortium name="The Broad Institute Genome Sequencing Center for Infectious Disease"/>
            <person name="Wu L."/>
            <person name="Ma J."/>
        </authorList>
    </citation>
    <scope>NUCLEOTIDE SEQUENCE [LARGE SCALE GENOMIC DNA]</scope>
    <source>
        <strain evidence="2">JCM 18200</strain>
    </source>
</reference>
<dbReference type="EMBL" id="BAABIQ010000006">
    <property type="protein sequence ID" value="GAA4785874.1"/>
    <property type="molecule type" value="Genomic_DNA"/>
</dbReference>
<name>A0ABP9AW09_9SPHI</name>
<dbReference type="SUPFAM" id="SSF63825">
    <property type="entry name" value="YWTD domain"/>
    <property type="match status" value="1"/>
</dbReference>
<evidence type="ECO:0000313" key="1">
    <source>
        <dbReference type="EMBL" id="GAA4785874.1"/>
    </source>
</evidence>